<comment type="function">
    <text evidence="4">Dirigent proteins impart stereoselectivity on the phenoxy radical-coupling reaction, yielding optically active lignans from two molecules of coniferyl alcohol in the biosynthesis of lignans, flavonolignans, and alkaloids and thus plays a central role in plant secondary metabolism.</text>
</comment>
<reference evidence="5" key="1">
    <citation type="submission" date="2023-07" db="EMBL/GenBank/DDBJ databases">
        <title>A chromosome-level genome assembly of Lolium multiflorum.</title>
        <authorList>
            <person name="Chen Y."/>
            <person name="Copetti D."/>
            <person name="Kolliker R."/>
            <person name="Studer B."/>
        </authorList>
    </citation>
    <scope>NUCLEOTIDE SEQUENCE</scope>
    <source>
        <strain evidence="5">02402/16</strain>
        <tissue evidence="5">Leaf</tissue>
    </source>
</reference>
<comment type="subunit">
    <text evidence="2 4">Homodimer.</text>
</comment>
<evidence type="ECO:0000256" key="2">
    <source>
        <dbReference type="ARBA" id="ARBA00011738"/>
    </source>
</evidence>
<dbReference type="GO" id="GO:0009699">
    <property type="term" value="P:phenylpropanoid biosynthetic process"/>
    <property type="evidence" value="ECO:0007669"/>
    <property type="project" value="UniProtKB-ARBA"/>
</dbReference>
<evidence type="ECO:0000256" key="4">
    <source>
        <dbReference type="RuleBase" id="RU363099"/>
    </source>
</evidence>
<name>A0AAD8WUQ4_LOLMU</name>
<dbReference type="Gene3D" id="2.40.480.10">
    <property type="entry name" value="Allene oxide cyclase-like"/>
    <property type="match status" value="1"/>
</dbReference>
<evidence type="ECO:0000256" key="3">
    <source>
        <dbReference type="ARBA" id="ARBA00022525"/>
    </source>
</evidence>
<evidence type="ECO:0000313" key="5">
    <source>
        <dbReference type="EMBL" id="KAK1678828.1"/>
    </source>
</evidence>
<dbReference type="EMBL" id="JAUUTY010000002">
    <property type="protein sequence ID" value="KAK1678828.1"/>
    <property type="molecule type" value="Genomic_DNA"/>
</dbReference>
<evidence type="ECO:0000313" key="6">
    <source>
        <dbReference type="Proteomes" id="UP001231189"/>
    </source>
</evidence>
<dbReference type="AlphaFoldDB" id="A0AAD8WUQ4"/>
<evidence type="ECO:0000256" key="1">
    <source>
        <dbReference type="ARBA" id="ARBA00010746"/>
    </source>
</evidence>
<comment type="similarity">
    <text evidence="1 4">Belongs to the plant dirigent protein family.</text>
</comment>
<sequence>MTSSQLLVSLVLLLASSVSGVPHVDDAGKQELKHIHMYMHETLAGPTARTVTVAPSPLDGNWTFGTVGVVDLELRDGPDPSNSSLVGRCQGMFAFAGHVSPPGMLTTVNFVFTAGEHDRSTLAILGTIMSFEHSFERAVVGGTGAFRMARGYCITAAVAKPTPESVVYEVCQLSSSTRTRQWR</sequence>
<keyword evidence="6" id="KW-1185">Reference proteome</keyword>
<comment type="subcellular location">
    <subcellularLocation>
        <location evidence="4">Secreted</location>
        <location evidence="4">Extracellular space</location>
        <location evidence="4">Apoplast</location>
    </subcellularLocation>
</comment>
<organism evidence="5 6">
    <name type="scientific">Lolium multiflorum</name>
    <name type="common">Italian ryegrass</name>
    <name type="synonym">Lolium perenne subsp. multiflorum</name>
    <dbReference type="NCBI Taxonomy" id="4521"/>
    <lineage>
        <taxon>Eukaryota</taxon>
        <taxon>Viridiplantae</taxon>
        <taxon>Streptophyta</taxon>
        <taxon>Embryophyta</taxon>
        <taxon>Tracheophyta</taxon>
        <taxon>Spermatophyta</taxon>
        <taxon>Magnoliopsida</taxon>
        <taxon>Liliopsida</taxon>
        <taxon>Poales</taxon>
        <taxon>Poaceae</taxon>
        <taxon>BOP clade</taxon>
        <taxon>Pooideae</taxon>
        <taxon>Poodae</taxon>
        <taxon>Poeae</taxon>
        <taxon>Poeae Chloroplast Group 2 (Poeae type)</taxon>
        <taxon>Loliodinae</taxon>
        <taxon>Loliinae</taxon>
        <taxon>Lolium</taxon>
    </lineage>
</organism>
<feature type="chain" id="PRO_5041775025" description="Dirigent protein" evidence="4">
    <location>
        <begin position="21"/>
        <end position="183"/>
    </location>
</feature>
<accession>A0AAD8WUQ4</accession>
<dbReference type="Pfam" id="PF03018">
    <property type="entry name" value="Dirigent"/>
    <property type="match status" value="1"/>
</dbReference>
<proteinExistence type="inferred from homology"/>
<keyword evidence="3 4" id="KW-0964">Secreted</keyword>
<gene>
    <name evidence="5" type="ORF">QYE76_039676</name>
</gene>
<dbReference type="PANTHER" id="PTHR21495">
    <property type="entry name" value="NUCLEOPORIN-RELATED"/>
    <property type="match status" value="1"/>
</dbReference>
<keyword evidence="4" id="KW-0732">Signal</keyword>
<dbReference type="InterPro" id="IPR004265">
    <property type="entry name" value="Dirigent"/>
</dbReference>
<protein>
    <recommendedName>
        <fullName evidence="4">Dirigent protein</fullName>
    </recommendedName>
</protein>
<comment type="caution">
    <text evidence="5">The sequence shown here is derived from an EMBL/GenBank/DDBJ whole genome shotgun (WGS) entry which is preliminary data.</text>
</comment>
<feature type="signal peptide" evidence="4">
    <location>
        <begin position="1"/>
        <end position="20"/>
    </location>
</feature>
<dbReference type="GO" id="GO:0048046">
    <property type="term" value="C:apoplast"/>
    <property type="evidence" value="ECO:0007669"/>
    <property type="project" value="UniProtKB-SubCell"/>
</dbReference>
<dbReference type="Proteomes" id="UP001231189">
    <property type="component" value="Unassembled WGS sequence"/>
</dbReference>
<dbReference type="InterPro" id="IPR044859">
    <property type="entry name" value="Allene_oxi_cyc_Dirigent"/>
</dbReference>
<keyword evidence="4" id="KW-0052">Apoplast</keyword>